<dbReference type="PANTHER" id="PTHR30055">
    <property type="entry name" value="HTH-TYPE TRANSCRIPTIONAL REGULATOR RUTR"/>
    <property type="match status" value="1"/>
</dbReference>
<evidence type="ECO:0000256" key="1">
    <source>
        <dbReference type="ARBA" id="ARBA00023125"/>
    </source>
</evidence>
<dbReference type="GO" id="GO:0003700">
    <property type="term" value="F:DNA-binding transcription factor activity"/>
    <property type="evidence" value="ECO:0007669"/>
    <property type="project" value="TreeGrafter"/>
</dbReference>
<dbReference type="SUPFAM" id="SSF46689">
    <property type="entry name" value="Homeodomain-like"/>
    <property type="match status" value="1"/>
</dbReference>
<dbReference type="OrthoDB" id="9790413at2"/>
<dbReference type="Proteomes" id="UP000268094">
    <property type="component" value="Unassembled WGS sequence"/>
</dbReference>
<organism evidence="5 6">
    <name type="scientific">Corallococcus terminator</name>
    <dbReference type="NCBI Taxonomy" id="2316733"/>
    <lineage>
        <taxon>Bacteria</taxon>
        <taxon>Pseudomonadati</taxon>
        <taxon>Myxococcota</taxon>
        <taxon>Myxococcia</taxon>
        <taxon>Myxococcales</taxon>
        <taxon>Cystobacterineae</taxon>
        <taxon>Myxococcaceae</taxon>
        <taxon>Corallococcus</taxon>
    </lineage>
</organism>
<evidence type="ECO:0000259" key="4">
    <source>
        <dbReference type="PROSITE" id="PS50977"/>
    </source>
</evidence>
<evidence type="ECO:0000313" key="5">
    <source>
        <dbReference type="EMBL" id="RKG92281.1"/>
    </source>
</evidence>
<dbReference type="InterPro" id="IPR050109">
    <property type="entry name" value="HTH-type_TetR-like_transc_reg"/>
</dbReference>
<keyword evidence="6" id="KW-1185">Reference proteome</keyword>
<dbReference type="GO" id="GO:0000976">
    <property type="term" value="F:transcription cis-regulatory region binding"/>
    <property type="evidence" value="ECO:0007669"/>
    <property type="project" value="TreeGrafter"/>
</dbReference>
<keyword evidence="1 2" id="KW-0238">DNA-binding</keyword>
<dbReference type="Pfam" id="PF00440">
    <property type="entry name" value="TetR_N"/>
    <property type="match status" value="1"/>
</dbReference>
<dbReference type="EMBL" id="RAVZ01000028">
    <property type="protein sequence ID" value="RKG92281.1"/>
    <property type="molecule type" value="Genomic_DNA"/>
</dbReference>
<dbReference type="PANTHER" id="PTHR30055:SF223">
    <property type="entry name" value="HTH-TYPE TRANSCRIPTIONAL REGULATOR UIDR"/>
    <property type="match status" value="1"/>
</dbReference>
<sequence>MSETPARKLPKAQRREQLLDIAQTIVREQGTDALTLGYVAERAGVSKPIAYEHFKTRSGLLIALYEQIDARQVQALLEALKRTRKRLEDVARVMSAAYMHCCTSAGPEWHAITAALKGDEEMESFHRALLDSYVAIYREALAPYSDLKKDALHLRCVGIIGAAEAISRDMLRGLVDEATAAETLASLIVSWLSRKA</sequence>
<dbReference type="PRINTS" id="PR00455">
    <property type="entry name" value="HTHTETR"/>
</dbReference>
<evidence type="ECO:0000256" key="2">
    <source>
        <dbReference type="PROSITE-ProRule" id="PRU00335"/>
    </source>
</evidence>
<evidence type="ECO:0000313" key="6">
    <source>
        <dbReference type="Proteomes" id="UP000268094"/>
    </source>
</evidence>
<comment type="caution">
    <text evidence="5">The sequence shown here is derived from an EMBL/GenBank/DDBJ whole genome shotgun (WGS) entry which is preliminary data.</text>
</comment>
<accession>A0A3A8JPC1</accession>
<feature type="DNA-binding region" description="H-T-H motif" evidence="2">
    <location>
        <begin position="35"/>
        <end position="54"/>
    </location>
</feature>
<feature type="domain" description="HTH tetR-type" evidence="4">
    <location>
        <begin position="12"/>
        <end position="72"/>
    </location>
</feature>
<dbReference type="AlphaFoldDB" id="A0A3A8JPC1"/>
<proteinExistence type="predicted"/>
<dbReference type="InterPro" id="IPR001647">
    <property type="entry name" value="HTH_TetR"/>
</dbReference>
<protein>
    <submittedName>
        <fullName evidence="5">TetR/AcrR family transcriptional regulator</fullName>
    </submittedName>
</protein>
<dbReference type="Gene3D" id="1.10.357.10">
    <property type="entry name" value="Tetracycline Repressor, domain 2"/>
    <property type="match status" value="1"/>
</dbReference>
<evidence type="ECO:0000256" key="3">
    <source>
        <dbReference type="SAM" id="Coils"/>
    </source>
</evidence>
<dbReference type="PROSITE" id="PS50977">
    <property type="entry name" value="HTH_TETR_2"/>
    <property type="match status" value="1"/>
</dbReference>
<reference evidence="6" key="1">
    <citation type="submission" date="2018-09" db="EMBL/GenBank/DDBJ databases">
        <authorList>
            <person name="Livingstone P.G."/>
            <person name="Whitworth D.E."/>
        </authorList>
    </citation>
    <scope>NUCLEOTIDE SEQUENCE [LARGE SCALE GENOMIC DNA]</scope>
    <source>
        <strain evidence="6">CA054A</strain>
    </source>
</reference>
<keyword evidence="3" id="KW-0175">Coiled coil</keyword>
<dbReference type="RefSeq" id="WP_120539743.1">
    <property type="nucleotide sequence ID" value="NZ_RAVZ01000028.1"/>
</dbReference>
<feature type="coiled-coil region" evidence="3">
    <location>
        <begin position="70"/>
        <end position="97"/>
    </location>
</feature>
<dbReference type="InterPro" id="IPR009057">
    <property type="entry name" value="Homeodomain-like_sf"/>
</dbReference>
<name>A0A3A8JPC1_9BACT</name>
<gene>
    <name evidence="5" type="ORF">D7V88_06570</name>
</gene>